<keyword evidence="4" id="KW-1185">Reference proteome</keyword>
<organism evidence="3 4">
    <name type="scientific">Occallatibacter riparius</name>
    <dbReference type="NCBI Taxonomy" id="1002689"/>
    <lineage>
        <taxon>Bacteria</taxon>
        <taxon>Pseudomonadati</taxon>
        <taxon>Acidobacteriota</taxon>
        <taxon>Terriglobia</taxon>
        <taxon>Terriglobales</taxon>
        <taxon>Acidobacteriaceae</taxon>
        <taxon>Occallatibacter</taxon>
    </lineage>
</organism>
<sequence>MTVERALRLMAGVMVLLSVALTYYVSHYWMWLTVFIGLNLLQSAFTNWCPAMAILRAVGLKDAVCAVSPVEQLHK</sequence>
<dbReference type="InterPro" id="IPR021309">
    <property type="entry name" value="YgaP-like_TM"/>
</dbReference>
<dbReference type="Proteomes" id="UP001059380">
    <property type="component" value="Chromosome"/>
</dbReference>
<proteinExistence type="predicted"/>
<evidence type="ECO:0000256" key="1">
    <source>
        <dbReference type="SAM" id="Phobius"/>
    </source>
</evidence>
<protein>
    <submittedName>
        <fullName evidence="3">DUF2892 domain-containing protein</fullName>
    </submittedName>
</protein>
<keyword evidence="1" id="KW-0812">Transmembrane</keyword>
<dbReference type="Gene3D" id="6.10.140.1340">
    <property type="match status" value="1"/>
</dbReference>
<dbReference type="EMBL" id="CP093313">
    <property type="protein sequence ID" value="UWZ83193.1"/>
    <property type="molecule type" value="Genomic_DNA"/>
</dbReference>
<dbReference type="KEGG" id="orp:MOP44_21810"/>
<feature type="domain" description="Inner membrane protein YgaP-like transmembrane" evidence="2">
    <location>
        <begin position="2"/>
        <end position="56"/>
    </location>
</feature>
<evidence type="ECO:0000313" key="4">
    <source>
        <dbReference type="Proteomes" id="UP001059380"/>
    </source>
</evidence>
<evidence type="ECO:0000259" key="2">
    <source>
        <dbReference type="Pfam" id="PF11127"/>
    </source>
</evidence>
<gene>
    <name evidence="3" type="ORF">MOP44_21810</name>
</gene>
<name>A0A9J7BL65_9BACT</name>
<keyword evidence="1" id="KW-0472">Membrane</keyword>
<keyword evidence="1" id="KW-1133">Transmembrane helix</keyword>
<dbReference type="AlphaFoldDB" id="A0A9J7BL65"/>
<accession>A0A9J7BL65</accession>
<reference evidence="3" key="1">
    <citation type="submission" date="2021-04" db="EMBL/GenBank/DDBJ databases">
        <title>Phylogenetic analysis of Acidobacteriaceae.</title>
        <authorList>
            <person name="Qiu L."/>
            <person name="Zhang Q."/>
        </authorList>
    </citation>
    <scope>NUCLEOTIDE SEQUENCE</scope>
    <source>
        <strain evidence="3">DSM 25168</strain>
    </source>
</reference>
<evidence type="ECO:0000313" key="3">
    <source>
        <dbReference type="EMBL" id="UWZ83193.1"/>
    </source>
</evidence>
<dbReference type="RefSeq" id="WP_260792527.1">
    <property type="nucleotide sequence ID" value="NZ_CP093313.1"/>
</dbReference>
<feature type="transmembrane region" description="Helical" evidence="1">
    <location>
        <begin position="7"/>
        <end position="25"/>
    </location>
</feature>
<dbReference type="Pfam" id="PF11127">
    <property type="entry name" value="YgaP-like_TM"/>
    <property type="match status" value="1"/>
</dbReference>